<dbReference type="OrthoDB" id="573392at2"/>
<dbReference type="EMBL" id="SACL01000004">
    <property type="protein sequence ID" value="RVT95979.1"/>
    <property type="molecule type" value="Genomic_DNA"/>
</dbReference>
<dbReference type="AlphaFoldDB" id="A0A437MEF5"/>
<dbReference type="InterPro" id="IPR042204">
    <property type="entry name" value="2Fe-2S-bd_N"/>
</dbReference>
<comment type="caution">
    <text evidence="2">The sequence shown here is derived from an EMBL/GenBank/DDBJ whole genome shotgun (WGS) entry which is preliminary data.</text>
</comment>
<keyword evidence="3" id="KW-1185">Reference proteome</keyword>
<dbReference type="Proteomes" id="UP000282957">
    <property type="component" value="Unassembled WGS sequence"/>
</dbReference>
<gene>
    <name evidence="2" type="ORF">EOD42_12660</name>
</gene>
<dbReference type="GO" id="GO:0016491">
    <property type="term" value="F:oxidoreductase activity"/>
    <property type="evidence" value="ECO:0007669"/>
    <property type="project" value="UniProtKB-KW"/>
</dbReference>
<reference evidence="2 3" key="1">
    <citation type="submission" date="2019-01" db="EMBL/GenBank/DDBJ databases">
        <authorList>
            <person name="Chen W.-M."/>
        </authorList>
    </citation>
    <scope>NUCLEOTIDE SEQUENCE [LARGE SCALE GENOMIC DNA]</scope>
    <source>
        <strain evidence="2 3">CCP-6</strain>
    </source>
</reference>
<dbReference type="Gene3D" id="3.10.20.440">
    <property type="entry name" value="2Fe-2S iron-sulphur cluster binding domain, sarcosine oxidase, alpha subunit, N-terminal domain"/>
    <property type="match status" value="1"/>
</dbReference>
<dbReference type="SUPFAM" id="SSF54292">
    <property type="entry name" value="2Fe-2S ferredoxin-like"/>
    <property type="match status" value="1"/>
</dbReference>
<dbReference type="GO" id="GO:0051536">
    <property type="term" value="F:iron-sulfur cluster binding"/>
    <property type="evidence" value="ECO:0007669"/>
    <property type="project" value="InterPro"/>
</dbReference>
<evidence type="ECO:0000256" key="1">
    <source>
        <dbReference type="ARBA" id="ARBA00023002"/>
    </source>
</evidence>
<sequence length="91" mass="9675">MIPVRLVDQARPEIGFSVDGQAVTARQGDTLLAAILAAGLGRVRTSEFGDGPRAGFCWMGACQDCWLVVEGLGARRACSTLAEPGMKVIRR</sequence>
<name>A0A437MEF5_9PROT</name>
<dbReference type="Pfam" id="PF13510">
    <property type="entry name" value="Fer2_4"/>
    <property type="match status" value="1"/>
</dbReference>
<evidence type="ECO:0000313" key="2">
    <source>
        <dbReference type="EMBL" id="RVT95979.1"/>
    </source>
</evidence>
<keyword evidence="1" id="KW-0560">Oxidoreductase</keyword>
<evidence type="ECO:0000313" key="3">
    <source>
        <dbReference type="Proteomes" id="UP000282957"/>
    </source>
</evidence>
<proteinExistence type="predicted"/>
<accession>A0A437MEF5</accession>
<dbReference type="RefSeq" id="WP_127787912.1">
    <property type="nucleotide sequence ID" value="NZ_SACL01000004.1"/>
</dbReference>
<organism evidence="2 3">
    <name type="scientific">Rhodovarius crocodyli</name>
    <dbReference type="NCBI Taxonomy" id="1979269"/>
    <lineage>
        <taxon>Bacteria</taxon>
        <taxon>Pseudomonadati</taxon>
        <taxon>Pseudomonadota</taxon>
        <taxon>Alphaproteobacteria</taxon>
        <taxon>Acetobacterales</taxon>
        <taxon>Roseomonadaceae</taxon>
        <taxon>Rhodovarius</taxon>
    </lineage>
</organism>
<dbReference type="InterPro" id="IPR036010">
    <property type="entry name" value="2Fe-2S_ferredoxin-like_sf"/>
</dbReference>
<protein>
    <submittedName>
        <fullName evidence="2">(2Fe-2S)-binding protein</fullName>
    </submittedName>
</protein>